<reference evidence="1" key="1">
    <citation type="journal article" date="2019" name="Environ. Microbiol.">
        <title>Fungal ecological strategies reflected in gene transcription - a case study of two litter decomposers.</title>
        <authorList>
            <person name="Barbi F."/>
            <person name="Kohler A."/>
            <person name="Barry K."/>
            <person name="Baskaran P."/>
            <person name="Daum C."/>
            <person name="Fauchery L."/>
            <person name="Ihrmark K."/>
            <person name="Kuo A."/>
            <person name="LaButti K."/>
            <person name="Lipzen A."/>
            <person name="Morin E."/>
            <person name="Grigoriev I.V."/>
            <person name="Henrissat B."/>
            <person name="Lindahl B."/>
            <person name="Martin F."/>
        </authorList>
    </citation>
    <scope>NUCLEOTIDE SEQUENCE</scope>
    <source>
        <strain evidence="1">JB14</strain>
    </source>
</reference>
<dbReference type="AlphaFoldDB" id="A0A6A4GQV0"/>
<name>A0A6A4GQV0_9AGAR</name>
<protein>
    <submittedName>
        <fullName evidence="1">Uncharacterized protein</fullName>
    </submittedName>
</protein>
<dbReference type="EMBL" id="ML769759">
    <property type="protein sequence ID" value="KAE9388149.1"/>
    <property type="molecule type" value="Genomic_DNA"/>
</dbReference>
<accession>A0A6A4GQV0</accession>
<keyword evidence="2" id="KW-1185">Reference proteome</keyword>
<dbReference type="Proteomes" id="UP000799118">
    <property type="component" value="Unassembled WGS sequence"/>
</dbReference>
<dbReference type="OrthoDB" id="2362516at2759"/>
<evidence type="ECO:0000313" key="2">
    <source>
        <dbReference type="Proteomes" id="UP000799118"/>
    </source>
</evidence>
<proteinExistence type="predicted"/>
<gene>
    <name evidence="1" type="ORF">BT96DRAFT_443309</name>
</gene>
<evidence type="ECO:0000313" key="1">
    <source>
        <dbReference type="EMBL" id="KAE9388149.1"/>
    </source>
</evidence>
<organism evidence="1 2">
    <name type="scientific">Gymnopus androsaceus JB14</name>
    <dbReference type="NCBI Taxonomy" id="1447944"/>
    <lineage>
        <taxon>Eukaryota</taxon>
        <taxon>Fungi</taxon>
        <taxon>Dikarya</taxon>
        <taxon>Basidiomycota</taxon>
        <taxon>Agaricomycotina</taxon>
        <taxon>Agaricomycetes</taxon>
        <taxon>Agaricomycetidae</taxon>
        <taxon>Agaricales</taxon>
        <taxon>Marasmiineae</taxon>
        <taxon>Omphalotaceae</taxon>
        <taxon>Gymnopus</taxon>
    </lineage>
</organism>
<sequence length="189" mass="19522">MSGKPNWSDRKQCSVEHSCYQSWYPVSFVSILFCEYRWLSSRSGSSSAAAAAAPPPAASSSVATAPAASSAAAADNSAATSAATTSSSSTSTSGFALSNGQQAQALNAQFATLTTSSSSTSGQDACVNGGFAQCVNGSKCTDVERSCMGKAWNRRCEEDEGLWEGGEMDGGNDEEMEWELEGVNWTGGS</sequence>